<reference evidence="1 2" key="1">
    <citation type="submission" date="2019-06" db="EMBL/GenBank/DDBJ databases">
        <title>Thermomonas aquatica sp. nov., isolated from an industrial wastewater treatment plant.</title>
        <authorList>
            <person name="Jeon J.H."/>
            <person name="Park D.-S."/>
        </authorList>
    </citation>
    <scope>NUCLEOTIDE SEQUENCE [LARGE SCALE GENOMIC DNA]</scope>
    <source>
        <strain evidence="1 2">SY21</strain>
    </source>
</reference>
<dbReference type="OrthoDB" id="73061at2"/>
<protein>
    <recommendedName>
        <fullName evidence="3">ChpI protein</fullName>
    </recommendedName>
</protein>
<dbReference type="CDD" id="cd21631">
    <property type="entry name" value="RHH_CopG_NikR-like"/>
    <property type="match status" value="1"/>
</dbReference>
<dbReference type="GO" id="GO:0006355">
    <property type="term" value="P:regulation of DNA-templated transcription"/>
    <property type="evidence" value="ECO:0007669"/>
    <property type="project" value="InterPro"/>
</dbReference>
<evidence type="ECO:0000313" key="1">
    <source>
        <dbReference type="EMBL" id="QDA56457.1"/>
    </source>
</evidence>
<proteinExistence type="predicted"/>
<dbReference type="Gene3D" id="1.10.1220.10">
    <property type="entry name" value="Met repressor-like"/>
    <property type="match status" value="1"/>
</dbReference>
<evidence type="ECO:0000313" key="2">
    <source>
        <dbReference type="Proteomes" id="UP000308149"/>
    </source>
</evidence>
<evidence type="ECO:0008006" key="3">
    <source>
        <dbReference type="Google" id="ProtNLM"/>
    </source>
</evidence>
<organism evidence="1 2">
    <name type="scientific">Thermomonas aquatica</name>
    <dbReference type="NCBI Taxonomy" id="2202149"/>
    <lineage>
        <taxon>Bacteria</taxon>
        <taxon>Pseudomonadati</taxon>
        <taxon>Pseudomonadota</taxon>
        <taxon>Gammaproteobacteria</taxon>
        <taxon>Lysobacterales</taxon>
        <taxon>Lysobacteraceae</taxon>
        <taxon>Thermomonas</taxon>
    </lineage>
</organism>
<dbReference type="RefSeq" id="WP_139715385.1">
    <property type="nucleotide sequence ID" value="NZ_CP040871.1"/>
</dbReference>
<dbReference type="AlphaFoldDB" id="A0A5B7ZNJ5"/>
<name>A0A5B7ZNJ5_9GAMM</name>
<dbReference type="InterPro" id="IPR010985">
    <property type="entry name" value="Ribbon_hlx_hlx"/>
</dbReference>
<dbReference type="KEGG" id="thes:FHQ07_03595"/>
<dbReference type="Proteomes" id="UP000308149">
    <property type="component" value="Chromosome"/>
</dbReference>
<gene>
    <name evidence="1" type="ORF">FHQ07_03595</name>
</gene>
<accession>A0A5B7ZNJ5</accession>
<dbReference type="SUPFAM" id="SSF47598">
    <property type="entry name" value="Ribbon-helix-helix"/>
    <property type="match status" value="1"/>
</dbReference>
<keyword evidence="2" id="KW-1185">Reference proteome</keyword>
<sequence>MKVAISLPDPVFSAAEKLAHRMRVSRSQLYAQAIEEYLGKRQDTLITERLNALYASEQNSIDPAMAAAQLGAIGHEAW</sequence>
<dbReference type="InterPro" id="IPR013321">
    <property type="entry name" value="Arc_rbn_hlx_hlx"/>
</dbReference>
<dbReference type="EMBL" id="CP040871">
    <property type="protein sequence ID" value="QDA56457.1"/>
    <property type="molecule type" value="Genomic_DNA"/>
</dbReference>